<feature type="non-terminal residue" evidence="9">
    <location>
        <position position="362"/>
    </location>
</feature>
<evidence type="ECO:0000313" key="9">
    <source>
        <dbReference type="EMBL" id="ODM91029.1"/>
    </source>
</evidence>
<dbReference type="OrthoDB" id="6077919at2759"/>
<feature type="non-terminal residue" evidence="9">
    <location>
        <position position="1"/>
    </location>
</feature>
<feature type="domain" description="C2H2-type" evidence="8">
    <location>
        <begin position="239"/>
        <end position="266"/>
    </location>
</feature>
<dbReference type="Proteomes" id="UP000094527">
    <property type="component" value="Unassembled WGS sequence"/>
</dbReference>
<dbReference type="PROSITE" id="PS50157">
    <property type="entry name" value="ZINC_FINGER_C2H2_2"/>
    <property type="match status" value="8"/>
</dbReference>
<evidence type="ECO:0000256" key="6">
    <source>
        <dbReference type="ARBA" id="ARBA00023242"/>
    </source>
</evidence>
<dbReference type="InterPro" id="IPR050826">
    <property type="entry name" value="Krueppel_C2H2_ZnFinger"/>
</dbReference>
<evidence type="ECO:0000313" key="10">
    <source>
        <dbReference type="Proteomes" id="UP000094527"/>
    </source>
</evidence>
<dbReference type="Pfam" id="PF00096">
    <property type="entry name" value="zf-C2H2"/>
    <property type="match status" value="5"/>
</dbReference>
<evidence type="ECO:0000256" key="7">
    <source>
        <dbReference type="PROSITE-ProRule" id="PRU00042"/>
    </source>
</evidence>
<protein>
    <submittedName>
        <fullName evidence="9">Putative zinc finger protein</fullName>
    </submittedName>
</protein>
<dbReference type="FunFam" id="3.30.160.60:FF:000151">
    <property type="entry name" value="Zinc finger and SCAN domain-containing 21"/>
    <property type="match status" value="1"/>
</dbReference>
<keyword evidence="6" id="KW-0539">Nucleus</keyword>
<evidence type="ECO:0000256" key="3">
    <source>
        <dbReference type="ARBA" id="ARBA00022737"/>
    </source>
</evidence>
<feature type="domain" description="C2H2-type" evidence="8">
    <location>
        <begin position="125"/>
        <end position="153"/>
    </location>
</feature>
<dbReference type="InterPro" id="IPR013087">
    <property type="entry name" value="Znf_C2H2_type"/>
</dbReference>
<dbReference type="Gene3D" id="3.30.160.60">
    <property type="entry name" value="Classic Zinc Finger"/>
    <property type="match status" value="8"/>
</dbReference>
<feature type="domain" description="C2H2-type" evidence="8">
    <location>
        <begin position="267"/>
        <end position="295"/>
    </location>
</feature>
<name>A0A1D2MDK2_ORCCI</name>
<keyword evidence="5" id="KW-0862">Zinc</keyword>
<dbReference type="GO" id="GO:0008270">
    <property type="term" value="F:zinc ion binding"/>
    <property type="evidence" value="ECO:0007669"/>
    <property type="project" value="UniProtKB-KW"/>
</dbReference>
<dbReference type="OMA" id="THECANC"/>
<dbReference type="PROSITE" id="PS00028">
    <property type="entry name" value="ZINC_FINGER_C2H2_1"/>
    <property type="match status" value="6"/>
</dbReference>
<comment type="caution">
    <text evidence="9">The sequence shown here is derived from an EMBL/GenBank/DDBJ whole genome shotgun (WGS) entry which is preliminary data.</text>
</comment>
<dbReference type="EMBL" id="LJIJ01001696">
    <property type="protein sequence ID" value="ODM91029.1"/>
    <property type="molecule type" value="Genomic_DNA"/>
</dbReference>
<dbReference type="GO" id="GO:0005634">
    <property type="term" value="C:nucleus"/>
    <property type="evidence" value="ECO:0007669"/>
    <property type="project" value="UniProtKB-ARBA"/>
</dbReference>
<feature type="domain" description="C2H2-type" evidence="8">
    <location>
        <begin position="213"/>
        <end position="240"/>
    </location>
</feature>
<evidence type="ECO:0000256" key="1">
    <source>
        <dbReference type="ARBA" id="ARBA00006991"/>
    </source>
</evidence>
<sequence>NNAFPSPNHLSKRKKLENRKCLVCGKYFTNSHTYLRHVFYHINERPFRCSKCGKAFRTTQILKLHQRVHSDNNTMNYKCSRCPKMLASKTTYLRKEKSAMFVQKKFNSSSQLSAHKLTHTKIKNFSCLFCDHRSHSLGHFMGHLKTKHIGEKPYPCRKCSAAYASSSSLKSHIQRVHRLKERENNKCSVCSKTFSHKYELNRHLKFHKGEKSFKCSLCGKGFYFRWMLNTHILSHEKGYSCDVCLNSFATASNLKLHQQTHYERVKIKCAECPITFFNKNGLQSHVQQVHRKERPFLCDICEKSFSRRWGLQQLLFHKFLVGKAPAALSLAILFSMLISKNTIMLQPLITQDYFNALAFLNY</sequence>
<dbReference type="InterPro" id="IPR036236">
    <property type="entry name" value="Znf_C2H2_sf"/>
</dbReference>
<feature type="domain" description="C2H2-type" evidence="8">
    <location>
        <begin position="47"/>
        <end position="74"/>
    </location>
</feature>
<keyword evidence="2" id="KW-0479">Metal-binding</keyword>
<evidence type="ECO:0000256" key="5">
    <source>
        <dbReference type="ARBA" id="ARBA00022833"/>
    </source>
</evidence>
<reference evidence="9 10" key="1">
    <citation type="journal article" date="2016" name="Genome Biol. Evol.">
        <title>Gene Family Evolution Reflects Adaptation to Soil Environmental Stressors in the Genome of the Collembolan Orchesella cincta.</title>
        <authorList>
            <person name="Faddeeva-Vakhrusheva A."/>
            <person name="Derks M.F."/>
            <person name="Anvar S.Y."/>
            <person name="Agamennone V."/>
            <person name="Suring W."/>
            <person name="Smit S."/>
            <person name="van Straalen N.M."/>
            <person name="Roelofs D."/>
        </authorList>
    </citation>
    <scope>NUCLEOTIDE SEQUENCE [LARGE SCALE GENOMIC DNA]</scope>
    <source>
        <tissue evidence="9">Mixed pool</tissue>
    </source>
</reference>
<gene>
    <name evidence="9" type="ORF">Ocin01_15654</name>
</gene>
<accession>A0A1D2MDK2</accession>
<keyword evidence="10" id="KW-1185">Reference proteome</keyword>
<dbReference type="SUPFAM" id="SSF57667">
    <property type="entry name" value="beta-beta-alpha zinc fingers"/>
    <property type="match status" value="4"/>
</dbReference>
<dbReference type="STRING" id="48709.A0A1D2MDK2"/>
<dbReference type="SMART" id="SM00355">
    <property type="entry name" value="ZnF_C2H2"/>
    <property type="match status" value="10"/>
</dbReference>
<proteinExistence type="inferred from homology"/>
<dbReference type="AlphaFoldDB" id="A0A1D2MDK2"/>
<evidence type="ECO:0000256" key="4">
    <source>
        <dbReference type="ARBA" id="ARBA00022771"/>
    </source>
</evidence>
<evidence type="ECO:0000256" key="2">
    <source>
        <dbReference type="ARBA" id="ARBA00022723"/>
    </source>
</evidence>
<keyword evidence="4 7" id="KW-0863">Zinc-finger</keyword>
<feature type="domain" description="C2H2-type" evidence="8">
    <location>
        <begin position="19"/>
        <end position="46"/>
    </location>
</feature>
<dbReference type="FunFam" id="3.30.160.60:FF:000446">
    <property type="entry name" value="Zinc finger protein"/>
    <property type="match status" value="2"/>
</dbReference>
<keyword evidence="3" id="KW-0677">Repeat</keyword>
<feature type="domain" description="C2H2-type" evidence="8">
    <location>
        <begin position="185"/>
        <end position="212"/>
    </location>
</feature>
<comment type="similarity">
    <text evidence="1">Belongs to the krueppel C2H2-type zinc-finger protein family.</text>
</comment>
<feature type="domain" description="C2H2-type" evidence="8">
    <location>
        <begin position="154"/>
        <end position="182"/>
    </location>
</feature>
<organism evidence="9 10">
    <name type="scientific">Orchesella cincta</name>
    <name type="common">Springtail</name>
    <name type="synonym">Podura cincta</name>
    <dbReference type="NCBI Taxonomy" id="48709"/>
    <lineage>
        <taxon>Eukaryota</taxon>
        <taxon>Metazoa</taxon>
        <taxon>Ecdysozoa</taxon>
        <taxon>Arthropoda</taxon>
        <taxon>Hexapoda</taxon>
        <taxon>Collembola</taxon>
        <taxon>Entomobryomorpha</taxon>
        <taxon>Entomobryoidea</taxon>
        <taxon>Orchesellidae</taxon>
        <taxon>Orchesellinae</taxon>
        <taxon>Orchesella</taxon>
    </lineage>
</organism>
<dbReference type="PANTHER" id="PTHR24377">
    <property type="entry name" value="IP01015P-RELATED"/>
    <property type="match status" value="1"/>
</dbReference>
<evidence type="ECO:0000259" key="8">
    <source>
        <dbReference type="PROSITE" id="PS50157"/>
    </source>
</evidence>